<proteinExistence type="predicted"/>
<dbReference type="InterPro" id="IPR021440">
    <property type="entry name" value="DUF3089"/>
</dbReference>
<evidence type="ECO:0000259" key="1">
    <source>
        <dbReference type="Pfam" id="PF07969"/>
    </source>
</evidence>
<dbReference type="Gene3D" id="2.30.40.10">
    <property type="entry name" value="Urease, subunit C, domain 1"/>
    <property type="match status" value="1"/>
</dbReference>
<dbReference type="InterPro" id="IPR011059">
    <property type="entry name" value="Metal-dep_hydrolase_composite"/>
</dbReference>
<dbReference type="Gene3D" id="3.10.310.70">
    <property type="match status" value="1"/>
</dbReference>
<protein>
    <submittedName>
        <fullName evidence="2">Predicted amidohydrolase YtcJ</fullName>
    </submittedName>
</protein>
<dbReference type="Gene3D" id="3.20.20.140">
    <property type="entry name" value="Metal-dependent hydrolases"/>
    <property type="match status" value="1"/>
</dbReference>
<dbReference type="GO" id="GO:0016810">
    <property type="term" value="F:hydrolase activity, acting on carbon-nitrogen (but not peptide) bonds"/>
    <property type="evidence" value="ECO:0007669"/>
    <property type="project" value="InterPro"/>
</dbReference>
<dbReference type="SUPFAM" id="SSF51338">
    <property type="entry name" value="Composite domain of metallo-dependent hydrolases"/>
    <property type="match status" value="1"/>
</dbReference>
<evidence type="ECO:0000313" key="2">
    <source>
        <dbReference type="EMBL" id="SFI20680.1"/>
    </source>
</evidence>
<dbReference type="SUPFAM" id="SSF53474">
    <property type="entry name" value="alpha/beta-Hydrolases"/>
    <property type="match status" value="1"/>
</dbReference>
<organism evidence="2 3">
    <name type="scientific">Selenomonas ruminantium</name>
    <dbReference type="NCBI Taxonomy" id="971"/>
    <lineage>
        <taxon>Bacteria</taxon>
        <taxon>Bacillati</taxon>
        <taxon>Bacillota</taxon>
        <taxon>Negativicutes</taxon>
        <taxon>Selenomonadales</taxon>
        <taxon>Selenomonadaceae</taxon>
        <taxon>Selenomonas</taxon>
    </lineage>
</organism>
<dbReference type="PANTHER" id="PTHR22642">
    <property type="entry name" value="IMIDAZOLONEPROPIONASE"/>
    <property type="match status" value="1"/>
</dbReference>
<dbReference type="SUPFAM" id="SSF51556">
    <property type="entry name" value="Metallo-dependent hydrolases"/>
    <property type="match status" value="1"/>
</dbReference>
<dbReference type="InterPro" id="IPR032466">
    <property type="entry name" value="Metal_Hydrolase"/>
</dbReference>
<evidence type="ECO:0000313" key="3">
    <source>
        <dbReference type="Proteomes" id="UP000183639"/>
    </source>
</evidence>
<feature type="domain" description="Amidohydrolase 3" evidence="1">
    <location>
        <begin position="91"/>
        <end position="582"/>
    </location>
</feature>
<dbReference type="Pfam" id="PF07969">
    <property type="entry name" value="Amidohydro_3"/>
    <property type="match status" value="1"/>
</dbReference>
<name>A0A1I3GB29_SELRU</name>
<sequence length="899" mass="99495">MRQMMRMRIMKLLAGIVVLSFMLGAGGLASGSEKTKADLVVYGKIFTSDNNKVAEAFAVKDGKYIYVGDKKGAAALVEAGRTDVVDYTDKGLVMPGCGNGHAHYPIAYAMIEIGAQVGDSDDANKFLTEILPAAVKKAKAANLKAVFGLGWNLDTFKGNMPTRQQIDAVCKDLPVFFIDEEGHKSLVNTLSLVHAGIMKEDGTVLKKENDIRGGEIVMGADGTPTGYLKEQAATYVRSFLDGDNLFTADRARTTLRKVQDTLLSEGYTMYLDGYSSYFRNNNLYKAASEMDKAGTMHFVLGTAYEIESWMDVDAELAKAVEAQKYASKHVKTNWLKFYMDGTVESGTGFIDPPYTDGHQGLVNWTEDEFTRITRKANENGLTMHVHALGNQAVHRTINAFVNGGKDEMRNTLVHLRNVNLPDYERMARHNIQVTAGLLWHHTADASLPDLLRSLPAGMGDKGYPMKSYFDYGINMSSHSDFPALAASPDDPFGIMEITVTGAYYPEKSKPWWPEELLTREQALTALTINCAKQMFLEKERGSITKGKYADFLLVDKDVLTCPVTDIHKARPEATYFEGKKVFANPAAAPVDYADKNNWMKQPKITKDVDTIYIYPTEYADDSAGAPVFADINEKAMREPAQETYLLQGTAYADATNVFVPYYRQVNMAAASEMTPEALRAAFNNVPKQDVFAALDYYFANLNGGRPFILAGHSQGSAMQSLVLAEYMKAHPEYQQRMIAAYVIGFSITKEYLQANPHLHFAERADDTGVIVSWNTEGPANAGKKNLVVLPGAISINPLNWKRDETYAPAAENLGGYIYNEATGKIEQVPKAADARLDLKRGVVITKTNAMKPIYEMFGITVFGPASYHNGDYALYYYNIKDNVARRIAAYKSHAEQRRG</sequence>
<gene>
    <name evidence="2" type="ORF">SAMN04487861_12129</name>
</gene>
<keyword evidence="2" id="KW-0378">Hydrolase</keyword>
<dbReference type="Pfam" id="PF11288">
    <property type="entry name" value="DUF3089"/>
    <property type="match status" value="1"/>
</dbReference>
<reference evidence="2 3" key="1">
    <citation type="submission" date="2016-10" db="EMBL/GenBank/DDBJ databases">
        <authorList>
            <person name="de Groot N.N."/>
        </authorList>
    </citation>
    <scope>NUCLEOTIDE SEQUENCE [LARGE SCALE GENOMIC DNA]</scope>
    <source>
        <strain evidence="2 3">Z108</strain>
    </source>
</reference>
<dbReference type="OrthoDB" id="9794645at2"/>
<dbReference type="RefSeq" id="WP_082336275.1">
    <property type="nucleotide sequence ID" value="NZ_FOQK01000021.1"/>
</dbReference>
<dbReference type="InterPro" id="IPR029058">
    <property type="entry name" value="AB_hydrolase_fold"/>
</dbReference>
<dbReference type="EMBL" id="FOQK01000021">
    <property type="protein sequence ID" value="SFI20680.1"/>
    <property type="molecule type" value="Genomic_DNA"/>
</dbReference>
<accession>A0A1I3GB29</accession>
<dbReference type="AlphaFoldDB" id="A0A1I3GB29"/>
<dbReference type="Proteomes" id="UP000183639">
    <property type="component" value="Unassembled WGS sequence"/>
</dbReference>
<dbReference type="PANTHER" id="PTHR22642:SF2">
    <property type="entry name" value="PROTEIN LONG AFTER FAR-RED 3"/>
    <property type="match status" value="1"/>
</dbReference>
<dbReference type="InterPro" id="IPR013108">
    <property type="entry name" value="Amidohydro_3"/>
</dbReference>